<dbReference type="InterPro" id="IPR003593">
    <property type="entry name" value="AAA+_ATPase"/>
</dbReference>
<keyword evidence="5" id="KW-1185">Reference proteome</keyword>
<keyword evidence="2 4" id="KW-0067">ATP-binding</keyword>
<name>A0ABY2X4N6_9RHOB</name>
<protein>
    <submittedName>
        <fullName evidence="4">ATP-binding cassette domain-containing protein</fullName>
    </submittedName>
</protein>
<dbReference type="Gene3D" id="3.40.50.300">
    <property type="entry name" value="P-loop containing nucleotide triphosphate hydrolases"/>
    <property type="match status" value="1"/>
</dbReference>
<dbReference type="PANTHER" id="PTHR24220:SF611">
    <property type="entry name" value="ATP-BINDING COMPONENT OF ABC TRANSPORTER-RELATED"/>
    <property type="match status" value="1"/>
</dbReference>
<dbReference type="PANTHER" id="PTHR24220">
    <property type="entry name" value="IMPORT ATP-BINDING PROTEIN"/>
    <property type="match status" value="1"/>
</dbReference>
<organism evidence="4 5">
    <name type="scientific">Ruegeria sediminis</name>
    <dbReference type="NCBI Taxonomy" id="2583820"/>
    <lineage>
        <taxon>Bacteria</taxon>
        <taxon>Pseudomonadati</taxon>
        <taxon>Pseudomonadota</taxon>
        <taxon>Alphaproteobacteria</taxon>
        <taxon>Rhodobacterales</taxon>
        <taxon>Roseobacteraceae</taxon>
        <taxon>Ruegeria</taxon>
    </lineage>
</organism>
<dbReference type="InterPro" id="IPR015854">
    <property type="entry name" value="ABC_transpr_LolD-like"/>
</dbReference>
<dbReference type="SUPFAM" id="SSF52540">
    <property type="entry name" value="P-loop containing nucleoside triphosphate hydrolases"/>
    <property type="match status" value="1"/>
</dbReference>
<dbReference type="InterPro" id="IPR003439">
    <property type="entry name" value="ABC_transporter-like_ATP-bd"/>
</dbReference>
<dbReference type="SMART" id="SM00382">
    <property type="entry name" value="AAA"/>
    <property type="match status" value="1"/>
</dbReference>
<dbReference type="EMBL" id="VCPD01000001">
    <property type="protein sequence ID" value="TMV10020.1"/>
    <property type="molecule type" value="Genomic_DNA"/>
</dbReference>
<sequence length="241" mass="25984">MHHGAAPAQPDTCAVDVNDIRFSWPNSAFSMTVAEFRVPRAERLLLLGESGGGKSTLLSLICGVVAPDQGSIRVAGQELTQLSAARRDRLRANKIGVIFQMFNLLPYASAIENILVPLRFSPERRARCASPRDEALELAAALGLPRNLVTDEPASNLSVGQQQRVAVARAMIGRPEIIVADEPTSALDKKAQAEFIDLLFDQVAQAESTLIMVSHDERLADRFDRSVQLSDLAVTSGVAAA</sequence>
<dbReference type="Proteomes" id="UP001193035">
    <property type="component" value="Unassembled WGS sequence"/>
</dbReference>
<dbReference type="PROSITE" id="PS00211">
    <property type="entry name" value="ABC_TRANSPORTER_1"/>
    <property type="match status" value="1"/>
</dbReference>
<dbReference type="RefSeq" id="WP_138840079.1">
    <property type="nucleotide sequence ID" value="NZ_VCPD01000001.1"/>
</dbReference>
<evidence type="ECO:0000259" key="3">
    <source>
        <dbReference type="PROSITE" id="PS50893"/>
    </source>
</evidence>
<keyword evidence="1" id="KW-0547">Nucleotide-binding</keyword>
<dbReference type="Pfam" id="PF00005">
    <property type="entry name" value="ABC_tran"/>
    <property type="match status" value="1"/>
</dbReference>
<gene>
    <name evidence="4" type="ORF">FGK63_02870</name>
</gene>
<dbReference type="PROSITE" id="PS50893">
    <property type="entry name" value="ABC_TRANSPORTER_2"/>
    <property type="match status" value="1"/>
</dbReference>
<dbReference type="InterPro" id="IPR017871">
    <property type="entry name" value="ABC_transporter-like_CS"/>
</dbReference>
<evidence type="ECO:0000313" key="5">
    <source>
        <dbReference type="Proteomes" id="UP001193035"/>
    </source>
</evidence>
<evidence type="ECO:0000256" key="1">
    <source>
        <dbReference type="ARBA" id="ARBA00022741"/>
    </source>
</evidence>
<accession>A0ABY2X4N6</accession>
<proteinExistence type="predicted"/>
<evidence type="ECO:0000313" key="4">
    <source>
        <dbReference type="EMBL" id="TMV10020.1"/>
    </source>
</evidence>
<dbReference type="InterPro" id="IPR027417">
    <property type="entry name" value="P-loop_NTPase"/>
</dbReference>
<evidence type="ECO:0000256" key="2">
    <source>
        <dbReference type="ARBA" id="ARBA00022840"/>
    </source>
</evidence>
<dbReference type="GO" id="GO:0005524">
    <property type="term" value="F:ATP binding"/>
    <property type="evidence" value="ECO:0007669"/>
    <property type="project" value="UniProtKB-KW"/>
</dbReference>
<comment type="caution">
    <text evidence="4">The sequence shown here is derived from an EMBL/GenBank/DDBJ whole genome shotgun (WGS) entry which is preliminary data.</text>
</comment>
<reference evidence="4 5" key="1">
    <citation type="submission" date="2019-05" db="EMBL/GenBank/DDBJ databases">
        <title>Ruegeria sp. nov., isolated from tidal flat.</title>
        <authorList>
            <person name="Kim W."/>
        </authorList>
    </citation>
    <scope>NUCLEOTIDE SEQUENCE [LARGE SCALE GENOMIC DNA]</scope>
    <source>
        <strain evidence="4 5">CAU 1488</strain>
    </source>
</reference>
<feature type="domain" description="ABC transporter" evidence="3">
    <location>
        <begin position="15"/>
        <end position="241"/>
    </location>
</feature>